<dbReference type="Gene3D" id="1.10.340.30">
    <property type="entry name" value="Hypothetical protein, domain 2"/>
    <property type="match status" value="1"/>
</dbReference>
<dbReference type="Pfam" id="PF00730">
    <property type="entry name" value="HhH-GPD"/>
    <property type="match status" value="1"/>
</dbReference>
<sequence>MFTENWQKNIQQATYFLSSIDQDLALVIQKEKTCRLQIKGKQEPYFGLLEAIAGQQLHAKAVTAILNRLKLLNNGQLPTAKQLLTYTETELRACGFSFRKVATLQQLARATIEGHVPSYDQAQAMTDQALIELLTQLPGVGIWTVEMLLIFTLGRLDVMPVHDFGIREGWRICKKLSEQPKPKELKEKTSSWSPYRSIGAWFLWRAVEQNKPQNKQNPLTL</sequence>
<dbReference type="PANTHER" id="PTHR43003:SF5">
    <property type="entry name" value="DNA-3-METHYLADENINE GLYCOSYLASE"/>
    <property type="match status" value="1"/>
</dbReference>
<keyword evidence="4" id="KW-0234">DNA repair</keyword>
<keyword evidence="7" id="KW-1185">Reference proteome</keyword>
<organism evidence="6 7">
    <name type="scientific">Commensalibacter nepenthis</name>
    <dbReference type="NCBI Taxonomy" id="3043872"/>
    <lineage>
        <taxon>Bacteria</taxon>
        <taxon>Pseudomonadati</taxon>
        <taxon>Pseudomonadota</taxon>
        <taxon>Alphaproteobacteria</taxon>
        <taxon>Acetobacterales</taxon>
        <taxon>Acetobacteraceae</taxon>
    </lineage>
</organism>
<evidence type="ECO:0000259" key="5">
    <source>
        <dbReference type="SMART" id="SM00478"/>
    </source>
</evidence>
<dbReference type="CDD" id="cd00056">
    <property type="entry name" value="ENDO3c"/>
    <property type="match status" value="1"/>
</dbReference>
<evidence type="ECO:0000313" key="7">
    <source>
        <dbReference type="Proteomes" id="UP001431775"/>
    </source>
</evidence>
<comment type="caution">
    <text evidence="6">The sequence shown here is derived from an EMBL/GenBank/DDBJ whole genome shotgun (WGS) entry which is preliminary data.</text>
</comment>
<dbReference type="EMBL" id="JASBAN010000001">
    <property type="protein sequence ID" value="MDI2113374.1"/>
    <property type="molecule type" value="Genomic_DNA"/>
</dbReference>
<dbReference type="PANTHER" id="PTHR43003">
    <property type="entry name" value="DNA-3-METHYLADENINE GLYCOSYLASE"/>
    <property type="match status" value="1"/>
</dbReference>
<dbReference type="Proteomes" id="UP001431775">
    <property type="component" value="Unassembled WGS sequence"/>
</dbReference>
<dbReference type="RefSeq" id="WP_281462981.1">
    <property type="nucleotide sequence ID" value="NZ_JASBAN010000001.1"/>
</dbReference>
<gene>
    <name evidence="6" type="ORF">QJV33_08825</name>
</gene>
<dbReference type="InterPro" id="IPR051912">
    <property type="entry name" value="Alkylbase_DNA_Glycosylase/TA"/>
</dbReference>
<evidence type="ECO:0000256" key="2">
    <source>
        <dbReference type="ARBA" id="ARBA00012000"/>
    </source>
</evidence>
<evidence type="ECO:0000313" key="6">
    <source>
        <dbReference type="EMBL" id="MDI2113374.1"/>
    </source>
</evidence>
<dbReference type="SMART" id="SM00478">
    <property type="entry name" value="ENDO3c"/>
    <property type="match status" value="1"/>
</dbReference>
<feature type="domain" description="HhH-GPD" evidence="5">
    <location>
        <begin position="53"/>
        <end position="208"/>
    </location>
</feature>
<dbReference type="EC" id="3.2.2.21" evidence="2"/>
<evidence type="ECO:0000256" key="3">
    <source>
        <dbReference type="ARBA" id="ARBA00022763"/>
    </source>
</evidence>
<accession>A0ABT6Q912</accession>
<keyword evidence="3" id="KW-0227">DNA damage</keyword>
<name>A0ABT6Q912_9PROT</name>
<dbReference type="InterPro" id="IPR011257">
    <property type="entry name" value="DNA_glycosylase"/>
</dbReference>
<dbReference type="SUPFAM" id="SSF48150">
    <property type="entry name" value="DNA-glycosylase"/>
    <property type="match status" value="1"/>
</dbReference>
<proteinExistence type="predicted"/>
<comment type="catalytic activity">
    <reaction evidence="1">
        <text>Hydrolysis of alkylated DNA, releasing 3-methyladenine, 3-methylguanine, 7-methylguanine and 7-methyladenine.</text>
        <dbReference type="EC" id="3.2.2.21"/>
    </reaction>
</comment>
<dbReference type="Gene3D" id="1.10.1670.40">
    <property type="match status" value="1"/>
</dbReference>
<evidence type="ECO:0000256" key="1">
    <source>
        <dbReference type="ARBA" id="ARBA00000086"/>
    </source>
</evidence>
<reference evidence="6" key="1">
    <citation type="submission" date="2023-05" db="EMBL/GenBank/DDBJ databases">
        <title>Whole genome sequence of Commensalibacter sp.</title>
        <authorList>
            <person name="Charoenyingcharoen P."/>
            <person name="Yukphan P."/>
        </authorList>
    </citation>
    <scope>NUCLEOTIDE SEQUENCE</scope>
    <source>
        <strain evidence="6">TBRC 10068</strain>
    </source>
</reference>
<protein>
    <recommendedName>
        <fullName evidence="2">DNA-3-methyladenine glycosylase II</fullName>
        <ecNumber evidence="2">3.2.2.21</ecNumber>
    </recommendedName>
</protein>
<dbReference type="InterPro" id="IPR003265">
    <property type="entry name" value="HhH-GPD_domain"/>
</dbReference>
<evidence type="ECO:0000256" key="4">
    <source>
        <dbReference type="ARBA" id="ARBA00023204"/>
    </source>
</evidence>